<dbReference type="Proteomes" id="UP000269271">
    <property type="component" value="Unassembled WGS sequence"/>
</dbReference>
<accession>A0A3N8Q943</accession>
<dbReference type="AlphaFoldDB" id="A0A3N8Q943"/>
<protein>
    <submittedName>
        <fullName evidence="1">Uncharacterized protein</fullName>
    </submittedName>
</protein>
<sequence>MTHPLYELLSNLDERRLFYTLGRHRPDTILISITVPGERIEIDVFDDGHMEMSRFSGDESVIDDQQIILKAIEDASE</sequence>
<reference evidence="1 2" key="1">
    <citation type="submission" date="2018-08" db="EMBL/GenBank/DDBJ databases">
        <title>Comparative analysis of Burkholderia isolates from Puerto Rico.</title>
        <authorList>
            <person name="Hall C."/>
            <person name="Sahl J."/>
            <person name="Wagner D."/>
        </authorList>
    </citation>
    <scope>NUCLEOTIDE SEQUENCE [LARGE SCALE GENOMIC DNA]</scope>
    <source>
        <strain evidence="1 2">Bp9001</strain>
    </source>
</reference>
<evidence type="ECO:0000313" key="2">
    <source>
        <dbReference type="Proteomes" id="UP000269271"/>
    </source>
</evidence>
<comment type="caution">
    <text evidence="1">The sequence shown here is derived from an EMBL/GenBank/DDBJ whole genome shotgun (WGS) entry which is preliminary data.</text>
</comment>
<dbReference type="RefSeq" id="WP_099316553.1">
    <property type="nucleotide sequence ID" value="NZ_CADEVH010000008.1"/>
</dbReference>
<proteinExistence type="predicted"/>
<organism evidence="1 2">
    <name type="scientific">Burkholderia contaminans</name>
    <dbReference type="NCBI Taxonomy" id="488447"/>
    <lineage>
        <taxon>Bacteria</taxon>
        <taxon>Pseudomonadati</taxon>
        <taxon>Pseudomonadota</taxon>
        <taxon>Betaproteobacteria</taxon>
        <taxon>Burkholderiales</taxon>
        <taxon>Burkholderiaceae</taxon>
        <taxon>Burkholderia</taxon>
        <taxon>Burkholderia cepacia complex</taxon>
    </lineage>
</organism>
<gene>
    <name evidence="1" type="ORF">DF037_32325</name>
</gene>
<evidence type="ECO:0000313" key="1">
    <source>
        <dbReference type="EMBL" id="RQT20357.1"/>
    </source>
</evidence>
<dbReference type="EMBL" id="QTQX01000027">
    <property type="protein sequence ID" value="RQT20357.1"/>
    <property type="molecule type" value="Genomic_DNA"/>
</dbReference>
<name>A0A3N8Q943_9BURK</name>